<organism evidence="8 9">
    <name type="scientific">Prunus yedoensis var. nudiflora</name>
    <dbReference type="NCBI Taxonomy" id="2094558"/>
    <lineage>
        <taxon>Eukaryota</taxon>
        <taxon>Viridiplantae</taxon>
        <taxon>Streptophyta</taxon>
        <taxon>Embryophyta</taxon>
        <taxon>Tracheophyta</taxon>
        <taxon>Spermatophyta</taxon>
        <taxon>Magnoliopsida</taxon>
        <taxon>eudicotyledons</taxon>
        <taxon>Gunneridae</taxon>
        <taxon>Pentapetalae</taxon>
        <taxon>rosids</taxon>
        <taxon>fabids</taxon>
        <taxon>Rosales</taxon>
        <taxon>Rosaceae</taxon>
        <taxon>Amygdaloideae</taxon>
        <taxon>Amygdaleae</taxon>
        <taxon>Prunus</taxon>
    </lineage>
</organism>
<dbReference type="STRING" id="2094558.A0A314U894"/>
<proteinExistence type="inferred from homology"/>
<dbReference type="Pfam" id="PF13847">
    <property type="entry name" value="Methyltransf_31"/>
    <property type="match status" value="1"/>
</dbReference>
<keyword evidence="9" id="KW-1185">Reference proteome</keyword>
<feature type="domain" description="Methyltransferase" evidence="7">
    <location>
        <begin position="160"/>
        <end position="286"/>
    </location>
</feature>
<dbReference type="SUPFAM" id="SSF53335">
    <property type="entry name" value="S-adenosyl-L-methionine-dependent methyltransferases"/>
    <property type="match status" value="1"/>
</dbReference>
<accession>A0A314U894</accession>
<dbReference type="AlphaFoldDB" id="A0A314U894"/>
<evidence type="ECO:0000256" key="6">
    <source>
        <dbReference type="SAM" id="MobiDB-lite"/>
    </source>
</evidence>
<evidence type="ECO:0000259" key="7">
    <source>
        <dbReference type="Pfam" id="PF13847"/>
    </source>
</evidence>
<dbReference type="PANTHER" id="PTHR12843">
    <property type="entry name" value="PROTEIN-LYSINE N-METHYLTRANSFERASE METTL10"/>
    <property type="match status" value="1"/>
</dbReference>
<evidence type="ECO:0000313" key="8">
    <source>
        <dbReference type="EMBL" id="PQM33605.1"/>
    </source>
</evidence>
<keyword evidence="3 5" id="KW-0808">Transferase</keyword>
<feature type="region of interest" description="Disordered" evidence="6">
    <location>
        <begin position="1"/>
        <end position="29"/>
    </location>
</feature>
<evidence type="ECO:0000256" key="4">
    <source>
        <dbReference type="ARBA" id="ARBA00022691"/>
    </source>
</evidence>
<dbReference type="EC" id="2.1.1.-" evidence="5"/>
<gene>
    <name evidence="8" type="ORF">Pyn_12333</name>
</gene>
<comment type="caution">
    <text evidence="8">The sequence shown here is derived from an EMBL/GenBank/DDBJ whole genome shotgun (WGS) entry which is preliminary data.</text>
</comment>
<dbReference type="OrthoDB" id="540004at2759"/>
<dbReference type="CDD" id="cd02440">
    <property type="entry name" value="AdoMet_MTases"/>
    <property type="match status" value="1"/>
</dbReference>
<evidence type="ECO:0000256" key="5">
    <source>
        <dbReference type="HAMAP-Rule" id="MF_03188"/>
    </source>
</evidence>
<comment type="subcellular location">
    <subcellularLocation>
        <location evidence="5">Cytoplasm</location>
    </subcellularLocation>
</comment>
<dbReference type="InterPro" id="IPR026635">
    <property type="entry name" value="Efm4/METTL10"/>
</dbReference>
<sequence>MAGLRLGPDDSELSQQSRAAPADLISDDDRSVAADSWSIKSDYGSTLDDDQRHADAAEALSAANLRAPSDYSSDKEEPDAEGVTSMLGLQSYWDAAYADELANFHEHGHTGEVWFGADVMEVVVSWTKNLCIDISQGRMPNHVDNIKSDPVEQGDKYLSDWSVLDIGTGNGLLLQELSKQGFSNLTGTDYSEGAIDLARSLAGRDGLPNIHFLVDDVLDTKLERQFQLVVDKGTLDAIGLHPDGSIKRVMYWDSVSRLVAPGGVLVITSMNNTKDELVQEVESFNQRSVTQEHDETPKDKFQYLSHVRSYPTFMFGGSVGSRVATVAFLRN</sequence>
<evidence type="ECO:0000256" key="1">
    <source>
        <dbReference type="ARBA" id="ARBA00022490"/>
    </source>
</evidence>
<comment type="similarity">
    <text evidence="5">Belongs to the class I-like SAM-binding methyltransferase superfamily. EFM4 family.</text>
</comment>
<dbReference type="FunFam" id="3.40.50.150:FF:000184">
    <property type="entry name" value="Protein-lysine N-methyltransferase Os01g0121100"/>
    <property type="match status" value="1"/>
</dbReference>
<keyword evidence="4 5" id="KW-0949">S-adenosyl-L-methionine</keyword>
<dbReference type="HAMAP" id="MF_03188">
    <property type="entry name" value="Methyltr_EFM4"/>
    <property type="match status" value="1"/>
</dbReference>
<evidence type="ECO:0000313" key="9">
    <source>
        <dbReference type="Proteomes" id="UP000250321"/>
    </source>
</evidence>
<dbReference type="GO" id="GO:0032259">
    <property type="term" value="P:methylation"/>
    <property type="evidence" value="ECO:0007669"/>
    <property type="project" value="UniProtKB-KW"/>
</dbReference>
<dbReference type="PANTHER" id="PTHR12843:SF5">
    <property type="entry name" value="EEF1A LYSINE METHYLTRANSFERASE 2"/>
    <property type="match status" value="1"/>
</dbReference>
<dbReference type="EMBL" id="PJQY01003903">
    <property type="protein sequence ID" value="PQM33605.1"/>
    <property type="molecule type" value="Genomic_DNA"/>
</dbReference>
<dbReference type="InterPro" id="IPR025714">
    <property type="entry name" value="Methyltranfer_dom"/>
</dbReference>
<evidence type="ECO:0000256" key="2">
    <source>
        <dbReference type="ARBA" id="ARBA00022603"/>
    </source>
</evidence>
<dbReference type="Gene3D" id="3.40.50.150">
    <property type="entry name" value="Vaccinia Virus protein VP39"/>
    <property type="match status" value="1"/>
</dbReference>
<dbReference type="GO" id="GO:0016279">
    <property type="term" value="F:protein-lysine N-methyltransferase activity"/>
    <property type="evidence" value="ECO:0007669"/>
    <property type="project" value="UniProtKB-UniRule"/>
</dbReference>
<keyword evidence="1 5" id="KW-0963">Cytoplasm</keyword>
<dbReference type="Proteomes" id="UP000250321">
    <property type="component" value="Unassembled WGS sequence"/>
</dbReference>
<protein>
    <recommendedName>
        <fullName evidence="5">Protein-lysine N-methyltransferase Pyn_12333</fullName>
        <ecNumber evidence="5">2.1.1.-</ecNumber>
    </recommendedName>
</protein>
<comment type="function">
    <text evidence="5">S-adenosyl-L-methionine-dependent protein-lysine N-methyltransferase that methylates elongation factor 1-alpha.</text>
</comment>
<evidence type="ECO:0000256" key="3">
    <source>
        <dbReference type="ARBA" id="ARBA00022679"/>
    </source>
</evidence>
<reference evidence="8 9" key="1">
    <citation type="submission" date="2018-02" db="EMBL/GenBank/DDBJ databases">
        <title>Draft genome of wild Prunus yedoensis var. nudiflora.</title>
        <authorList>
            <person name="Baek S."/>
            <person name="Kim J.-H."/>
            <person name="Choi K."/>
            <person name="Kim G.-B."/>
            <person name="Cho A."/>
            <person name="Jang H."/>
            <person name="Shin C.-H."/>
            <person name="Yu H.-J."/>
            <person name="Mun J.-H."/>
        </authorList>
    </citation>
    <scope>NUCLEOTIDE SEQUENCE [LARGE SCALE GENOMIC DNA]</scope>
    <source>
        <strain evidence="9">cv. Jeju island</strain>
        <tissue evidence="8">Leaf</tissue>
    </source>
</reference>
<keyword evidence="2 5" id="KW-0489">Methyltransferase</keyword>
<dbReference type="GO" id="GO:0005737">
    <property type="term" value="C:cytoplasm"/>
    <property type="evidence" value="ECO:0007669"/>
    <property type="project" value="UniProtKB-SubCell"/>
</dbReference>
<name>A0A314U894_PRUYE</name>
<dbReference type="InterPro" id="IPR029063">
    <property type="entry name" value="SAM-dependent_MTases_sf"/>
</dbReference>